<dbReference type="Pfam" id="PF00750">
    <property type="entry name" value="tRNA-synt_1d"/>
    <property type="match status" value="1"/>
</dbReference>
<dbReference type="EMBL" id="AP019723">
    <property type="protein sequence ID" value="BBK85409.1"/>
    <property type="molecule type" value="Genomic_DNA"/>
</dbReference>
<evidence type="ECO:0000256" key="7">
    <source>
        <dbReference type="ARBA" id="ARBA00023146"/>
    </source>
</evidence>
<dbReference type="CDD" id="cd07956">
    <property type="entry name" value="Anticodon_Ia_Arg"/>
    <property type="match status" value="1"/>
</dbReference>
<dbReference type="InterPro" id="IPR036695">
    <property type="entry name" value="Arg-tRNA-synth_N_sf"/>
</dbReference>
<sequence length="586" mass="64459">MQRCLFQKRHYGACGASDCDELALSWDNAAMSSLPSQLAARIESAIGVDPQLRPATKPQFGHFQSNVALRLAKEEKRPPRDVAADIVAKLDIEDLCETPEIAGPGFINLRLRTDVLARVASDLVTDPNAGIAQAEKPERVVIDYSAPNVAKQMHVGHLRSTIIGDCFNRVLSAQGHTVIPQNHIGDWGTQFGMLIEYIVEKRMDVDDFDLSGVEQLYQDSKKTFDADPQFADRARRRVVKLQGGDAETLRIWRTLIDISLEGFNATYARLSVLLTDEDVAGESSYNDDLPRVVDELVADGLAVEDNGALCVFVEGQDAPMIVRKRDGGFGYDATDLAAIRRRVGKLKADRIIYVTDVRQSHHFEVLFQVARMAGFLPDDVEAEHVGYGMVLGPDGRPFKTREGGTVSLSDLLDEAETHAAPNIALAAIKYADLSNGLQKDYVFDAERMVQTTGDTGPYLQYAHARVSQILRKAAAEANPNVDPEADLDAMDWGRISVLDEPAEQQLALLLSRFGEIVEVVATDLTPHKLCTYLYELAGAYSVFYEQCPVLRSTGEVRGSRLALCAATRRVLGRGLDLLGIDAPDRM</sequence>
<evidence type="ECO:0000256" key="8">
    <source>
        <dbReference type="ARBA" id="ARBA00049339"/>
    </source>
</evidence>
<comment type="subunit">
    <text evidence="9">Monomer.</text>
</comment>
<dbReference type="InterPro" id="IPR014729">
    <property type="entry name" value="Rossmann-like_a/b/a_fold"/>
</dbReference>
<dbReference type="InterPro" id="IPR001278">
    <property type="entry name" value="Arg-tRNA-ligase"/>
</dbReference>
<name>A0ABM7H1E7_CUTAC</name>
<comment type="subcellular location">
    <subcellularLocation>
        <location evidence="9">Cytoplasm</location>
    </subcellularLocation>
</comment>
<dbReference type="SUPFAM" id="SSF52374">
    <property type="entry name" value="Nucleotidylyl transferase"/>
    <property type="match status" value="1"/>
</dbReference>
<dbReference type="Gene3D" id="3.40.50.620">
    <property type="entry name" value="HUPs"/>
    <property type="match status" value="1"/>
</dbReference>
<comment type="catalytic activity">
    <reaction evidence="8 9">
        <text>tRNA(Arg) + L-arginine + ATP = L-arginyl-tRNA(Arg) + AMP + diphosphate</text>
        <dbReference type="Rhea" id="RHEA:20301"/>
        <dbReference type="Rhea" id="RHEA-COMP:9658"/>
        <dbReference type="Rhea" id="RHEA-COMP:9673"/>
        <dbReference type="ChEBI" id="CHEBI:30616"/>
        <dbReference type="ChEBI" id="CHEBI:32682"/>
        <dbReference type="ChEBI" id="CHEBI:33019"/>
        <dbReference type="ChEBI" id="CHEBI:78442"/>
        <dbReference type="ChEBI" id="CHEBI:78513"/>
        <dbReference type="ChEBI" id="CHEBI:456215"/>
        <dbReference type="EC" id="6.1.1.19"/>
    </reaction>
</comment>
<dbReference type="SUPFAM" id="SSF55190">
    <property type="entry name" value="Arginyl-tRNA synthetase (ArgRS), N-terminal 'additional' domain"/>
    <property type="match status" value="1"/>
</dbReference>
<evidence type="ECO:0000259" key="12">
    <source>
        <dbReference type="SMART" id="SM01016"/>
    </source>
</evidence>
<keyword evidence="7 9" id="KW-0030">Aminoacyl-tRNA synthetase</keyword>
<dbReference type="HAMAP" id="MF_00123">
    <property type="entry name" value="Arg_tRNA_synth"/>
    <property type="match status" value="1"/>
</dbReference>
<evidence type="ECO:0000256" key="9">
    <source>
        <dbReference type="HAMAP-Rule" id="MF_00123"/>
    </source>
</evidence>
<dbReference type="SMART" id="SM01016">
    <property type="entry name" value="Arg_tRNA_synt_N"/>
    <property type="match status" value="1"/>
</dbReference>
<keyword evidence="14" id="KW-1185">Reference proteome</keyword>
<dbReference type="Gene3D" id="3.30.1360.70">
    <property type="entry name" value="Arginyl tRNA synthetase N-terminal domain"/>
    <property type="match status" value="1"/>
</dbReference>
<dbReference type="EC" id="6.1.1.19" evidence="9"/>
<dbReference type="CDD" id="cd00671">
    <property type="entry name" value="ArgRS_core"/>
    <property type="match status" value="1"/>
</dbReference>
<feature type="domain" description="Arginyl tRNA synthetase N-terminal" evidence="12">
    <location>
        <begin position="36"/>
        <end position="111"/>
    </location>
</feature>
<keyword evidence="3 9" id="KW-0436">Ligase</keyword>
<dbReference type="InterPro" id="IPR008909">
    <property type="entry name" value="DALR_anticod-bd"/>
</dbReference>
<keyword evidence="5 9" id="KW-0067">ATP-binding</keyword>
<keyword evidence="4 9" id="KW-0547">Nucleotide-binding</keyword>
<dbReference type="InterPro" id="IPR001412">
    <property type="entry name" value="aa-tRNA-synth_I_CS"/>
</dbReference>
<dbReference type="Proteomes" id="UP000318594">
    <property type="component" value="Chromosome"/>
</dbReference>
<feature type="domain" description="DALR anticodon binding" evidence="11">
    <location>
        <begin position="459"/>
        <end position="586"/>
    </location>
</feature>
<proteinExistence type="inferred from homology"/>
<dbReference type="Pfam" id="PF03485">
    <property type="entry name" value="Arg_tRNA_synt_N"/>
    <property type="match status" value="1"/>
</dbReference>
<organism evidence="13 14">
    <name type="scientific">Cutibacterium acnes subsp. acnes</name>
    <dbReference type="NCBI Taxonomy" id="1734925"/>
    <lineage>
        <taxon>Bacteria</taxon>
        <taxon>Bacillati</taxon>
        <taxon>Actinomycetota</taxon>
        <taxon>Actinomycetes</taxon>
        <taxon>Propionibacteriales</taxon>
        <taxon>Propionibacteriaceae</taxon>
        <taxon>Cutibacterium</taxon>
    </lineage>
</organism>
<dbReference type="PANTHER" id="PTHR11956">
    <property type="entry name" value="ARGINYL-TRNA SYNTHETASE"/>
    <property type="match status" value="1"/>
</dbReference>
<evidence type="ECO:0000256" key="10">
    <source>
        <dbReference type="RuleBase" id="RU363038"/>
    </source>
</evidence>
<accession>A0ABM7H1E7</accession>
<dbReference type="SUPFAM" id="SSF47323">
    <property type="entry name" value="Anticodon-binding domain of a subclass of class I aminoacyl-tRNA synthetases"/>
    <property type="match status" value="1"/>
</dbReference>
<dbReference type="NCBIfam" id="TIGR00456">
    <property type="entry name" value="argS"/>
    <property type="match status" value="1"/>
</dbReference>
<evidence type="ECO:0000313" key="14">
    <source>
        <dbReference type="Proteomes" id="UP000318594"/>
    </source>
</evidence>
<dbReference type="PROSITE" id="PS00178">
    <property type="entry name" value="AA_TRNA_LIGASE_I"/>
    <property type="match status" value="1"/>
</dbReference>
<dbReference type="SMART" id="SM00836">
    <property type="entry name" value="DALR_1"/>
    <property type="match status" value="1"/>
</dbReference>
<feature type="short sequence motif" description="'HIGH' region" evidence="9">
    <location>
        <begin position="147"/>
        <end position="157"/>
    </location>
</feature>
<evidence type="ECO:0000313" key="13">
    <source>
        <dbReference type="EMBL" id="BBK85409.1"/>
    </source>
</evidence>
<evidence type="ECO:0000256" key="2">
    <source>
        <dbReference type="ARBA" id="ARBA00022490"/>
    </source>
</evidence>
<evidence type="ECO:0000256" key="4">
    <source>
        <dbReference type="ARBA" id="ARBA00022741"/>
    </source>
</evidence>
<dbReference type="InterPro" id="IPR005148">
    <property type="entry name" value="Arg-tRNA-synth_N"/>
</dbReference>
<comment type="similarity">
    <text evidence="1 9 10">Belongs to the class-I aminoacyl-tRNA synthetase family.</text>
</comment>
<protein>
    <recommendedName>
        <fullName evidence="9">Arginine--tRNA ligase</fullName>
        <ecNumber evidence="9">6.1.1.19</ecNumber>
    </recommendedName>
    <alternativeName>
        <fullName evidence="9">Arginyl-tRNA synthetase</fullName>
        <shortName evidence="9">ArgRS</shortName>
    </alternativeName>
</protein>
<reference evidence="13 14" key="1">
    <citation type="submission" date="2019-06" db="EMBL/GenBank/DDBJ databases">
        <title>Complete genome sequence of Cutibacterium acnes subsp. acnes NBRC 107605.</title>
        <authorList>
            <person name="Miura T."/>
            <person name="Furukawa M."/>
            <person name="Shimamura M."/>
            <person name="Ohyama Y."/>
            <person name="Yamazoe A."/>
            <person name="Kawasaki H."/>
        </authorList>
    </citation>
    <scope>NUCLEOTIDE SEQUENCE [LARGE SCALE GENOMIC DNA]</scope>
    <source>
        <strain evidence="13 14">NBRC 107605</strain>
    </source>
</reference>
<dbReference type="PANTHER" id="PTHR11956:SF5">
    <property type="entry name" value="ARGININE--TRNA LIGASE, CYTOPLASMIC"/>
    <property type="match status" value="1"/>
</dbReference>
<keyword evidence="2 9" id="KW-0963">Cytoplasm</keyword>
<gene>
    <name evidence="9 13" type="primary">argS</name>
    <name evidence="13" type="ORF">CacPP4_20240</name>
</gene>
<evidence type="ECO:0000256" key="3">
    <source>
        <dbReference type="ARBA" id="ARBA00022598"/>
    </source>
</evidence>
<dbReference type="GO" id="GO:0016874">
    <property type="term" value="F:ligase activity"/>
    <property type="evidence" value="ECO:0007669"/>
    <property type="project" value="UniProtKB-KW"/>
</dbReference>
<dbReference type="InterPro" id="IPR009080">
    <property type="entry name" value="tRNAsynth_Ia_anticodon-bd"/>
</dbReference>
<keyword evidence="6 9" id="KW-0648">Protein biosynthesis</keyword>
<evidence type="ECO:0000256" key="6">
    <source>
        <dbReference type="ARBA" id="ARBA00022917"/>
    </source>
</evidence>
<evidence type="ECO:0000256" key="1">
    <source>
        <dbReference type="ARBA" id="ARBA00005594"/>
    </source>
</evidence>
<dbReference type="Pfam" id="PF05746">
    <property type="entry name" value="DALR_1"/>
    <property type="match status" value="1"/>
</dbReference>
<evidence type="ECO:0000259" key="11">
    <source>
        <dbReference type="SMART" id="SM00836"/>
    </source>
</evidence>
<dbReference type="PRINTS" id="PR01038">
    <property type="entry name" value="TRNASYNTHARG"/>
</dbReference>
<evidence type="ECO:0000256" key="5">
    <source>
        <dbReference type="ARBA" id="ARBA00022840"/>
    </source>
</evidence>
<dbReference type="Gene3D" id="1.10.730.10">
    <property type="entry name" value="Isoleucyl-tRNA Synthetase, Domain 1"/>
    <property type="match status" value="1"/>
</dbReference>
<dbReference type="InterPro" id="IPR035684">
    <property type="entry name" value="ArgRS_core"/>
</dbReference>